<dbReference type="SUPFAM" id="SSF56024">
    <property type="entry name" value="Phospholipase D/nuclease"/>
    <property type="match status" value="2"/>
</dbReference>
<dbReference type="Pfam" id="PF13091">
    <property type="entry name" value="PLDc_2"/>
    <property type="match status" value="1"/>
</dbReference>
<protein>
    <submittedName>
        <fullName evidence="6">Phospholipase D family protein</fullName>
    </submittedName>
</protein>
<dbReference type="Gene3D" id="3.30.870.10">
    <property type="entry name" value="Endonuclease Chain A"/>
    <property type="match status" value="2"/>
</dbReference>
<keyword evidence="7" id="KW-1185">Reference proteome</keyword>
<evidence type="ECO:0000256" key="4">
    <source>
        <dbReference type="ARBA" id="ARBA00023098"/>
    </source>
</evidence>
<comment type="catalytic activity">
    <reaction evidence="1">
        <text>a 1,2-diacyl-sn-glycero-3-phosphocholine + H2O = a 1,2-diacyl-sn-glycero-3-phosphate + choline + H(+)</text>
        <dbReference type="Rhea" id="RHEA:14445"/>
        <dbReference type="ChEBI" id="CHEBI:15354"/>
        <dbReference type="ChEBI" id="CHEBI:15377"/>
        <dbReference type="ChEBI" id="CHEBI:15378"/>
        <dbReference type="ChEBI" id="CHEBI:57643"/>
        <dbReference type="ChEBI" id="CHEBI:58608"/>
        <dbReference type="EC" id="3.1.4.4"/>
    </reaction>
</comment>
<name>A0ABZ0ZWU4_9ACTN</name>
<keyword evidence="4" id="KW-0443">Lipid metabolism</keyword>
<evidence type="ECO:0000313" key="6">
    <source>
        <dbReference type="EMBL" id="WQQ28336.1"/>
    </source>
</evidence>
<evidence type="ECO:0000256" key="1">
    <source>
        <dbReference type="ARBA" id="ARBA00000798"/>
    </source>
</evidence>
<dbReference type="InterPro" id="IPR015679">
    <property type="entry name" value="PLipase_D_fam"/>
</dbReference>
<evidence type="ECO:0000256" key="3">
    <source>
        <dbReference type="ARBA" id="ARBA00022801"/>
    </source>
</evidence>
<dbReference type="PROSITE" id="PS50035">
    <property type="entry name" value="PLD"/>
    <property type="match status" value="2"/>
</dbReference>
<sequence>MSDWFLPTAERAWTSGNLVVPHVHGANYFARLLEVIGATEPGDRIFLTDWRGDADEKMTKDGPTVGDVLASASRRGVEVRALLWRSHPGKLNSEENDHLGAVINEAGGEALLDERIRRGGSHHQKLFVMRRKGRPEEDVAFVGGIDLCHGRRDDAEHGGDPQAPPLDERYGPTPPWHDAMAEIRGPAVAHVLDTFAERWDDPTPLDHRNPYRAVMHRLVKMPRHPEQLPERWDPPPEVGPHQVQLLRTYPSKRPPYPFAPDGERTIARGYSRAFDRARRLIYIEDQYFWSEVVATALADALRREPDLHVIAVIPRYPEEDNRIGGPPMIYGQREAWEALNAAGGERFAMFDIENAAGTPIYVHAKVCVVDDHWMTIGSDNLNLRSWTHDSELTCAIVDPDGELPRSVRASLWAEHLGLRDDDPRLTDLAGAMDLWNGQVGAPGSRIRPHVPSVLPARTRLWARAAYRTLYDPDGRPRKLRGTTHF</sequence>
<dbReference type="SMART" id="SM00155">
    <property type="entry name" value="PLDc"/>
    <property type="match status" value="2"/>
</dbReference>
<evidence type="ECO:0000259" key="5">
    <source>
        <dbReference type="PROSITE" id="PS50035"/>
    </source>
</evidence>
<organism evidence="6 7">
    <name type="scientific">Nocardioides bizhenqiangii</name>
    <dbReference type="NCBI Taxonomy" id="3095076"/>
    <lineage>
        <taxon>Bacteria</taxon>
        <taxon>Bacillati</taxon>
        <taxon>Actinomycetota</taxon>
        <taxon>Actinomycetes</taxon>
        <taxon>Propionibacteriales</taxon>
        <taxon>Nocardioidaceae</taxon>
        <taxon>Nocardioides</taxon>
    </lineage>
</organism>
<dbReference type="PANTHER" id="PTHR18896">
    <property type="entry name" value="PHOSPHOLIPASE D"/>
    <property type="match status" value="1"/>
</dbReference>
<evidence type="ECO:0000256" key="2">
    <source>
        <dbReference type="ARBA" id="ARBA00022737"/>
    </source>
</evidence>
<gene>
    <name evidence="6" type="ORF">SHK19_08915</name>
</gene>
<dbReference type="CDD" id="cd09105">
    <property type="entry name" value="PLDc_vPLD1_2_like_2"/>
    <property type="match status" value="1"/>
</dbReference>
<dbReference type="InterPro" id="IPR025202">
    <property type="entry name" value="PLD-like_dom"/>
</dbReference>
<keyword evidence="2" id="KW-0677">Repeat</keyword>
<feature type="domain" description="PLD phosphodiesterase" evidence="5">
    <location>
        <begin position="118"/>
        <end position="151"/>
    </location>
</feature>
<dbReference type="EMBL" id="CP141059">
    <property type="protein sequence ID" value="WQQ28336.1"/>
    <property type="molecule type" value="Genomic_DNA"/>
</dbReference>
<dbReference type="Proteomes" id="UP001327225">
    <property type="component" value="Chromosome"/>
</dbReference>
<proteinExistence type="predicted"/>
<dbReference type="RefSeq" id="WP_322938433.1">
    <property type="nucleotide sequence ID" value="NZ_CP141059.1"/>
</dbReference>
<accession>A0ABZ0ZWU4</accession>
<keyword evidence="3" id="KW-0378">Hydrolase</keyword>
<feature type="domain" description="PLD phosphodiesterase" evidence="5">
    <location>
        <begin position="358"/>
        <end position="385"/>
    </location>
</feature>
<dbReference type="PANTHER" id="PTHR18896:SF76">
    <property type="entry name" value="PHOSPHOLIPASE"/>
    <property type="match status" value="1"/>
</dbReference>
<reference evidence="7" key="1">
    <citation type="submission" date="2023-12" db="EMBL/GenBank/DDBJ databases">
        <title>Novel species in genus Nocardioides.</title>
        <authorList>
            <person name="Zhou H."/>
        </authorList>
    </citation>
    <scope>NUCLEOTIDE SEQUENCE [LARGE SCALE GENOMIC DNA]</scope>
    <source>
        <strain evidence="7">HM61</strain>
    </source>
</reference>
<dbReference type="InterPro" id="IPR001736">
    <property type="entry name" value="PLipase_D/transphosphatidylase"/>
</dbReference>
<evidence type="ECO:0000313" key="7">
    <source>
        <dbReference type="Proteomes" id="UP001327225"/>
    </source>
</evidence>